<reference evidence="5" key="1">
    <citation type="submission" date="2016-06" db="UniProtKB">
        <authorList>
            <consortium name="WormBaseParasite"/>
        </authorList>
    </citation>
    <scope>IDENTIFICATION</scope>
</reference>
<dbReference type="InterPro" id="IPR008530">
    <property type="entry name" value="CCDC22"/>
</dbReference>
<evidence type="ECO:0000259" key="2">
    <source>
        <dbReference type="Pfam" id="PF05667"/>
    </source>
</evidence>
<proteinExistence type="predicted"/>
<reference evidence="3 4" key="2">
    <citation type="submission" date="2018-11" db="EMBL/GenBank/DDBJ databases">
        <authorList>
            <consortium name="Pathogen Informatics"/>
        </authorList>
    </citation>
    <scope>NUCLEOTIDE SEQUENCE [LARGE SCALE GENOMIC DNA]</scope>
</reference>
<gene>
    <name evidence="3" type="ORF">GPUH_LOCUS23458</name>
</gene>
<name>A0A183ER67_9BILA</name>
<accession>A0A183ER67</accession>
<dbReference type="OrthoDB" id="10266736at2759"/>
<dbReference type="Proteomes" id="UP000271098">
    <property type="component" value="Unassembled WGS sequence"/>
</dbReference>
<sequence length="105" mass="12260">MERLQNVWLQAKTRKDEEVNLARQAASSSKNQVMLREEKQMNRSIYTKHLFDIVGNITKQQDEINKIAEENLLLQKEIKSVAGKLQRSFTVVEGRLYNVIHFSTL</sequence>
<evidence type="ECO:0000313" key="5">
    <source>
        <dbReference type="WBParaSite" id="GPUH_0002348801-mRNA-1"/>
    </source>
</evidence>
<evidence type="ECO:0000313" key="3">
    <source>
        <dbReference type="EMBL" id="VDN41505.1"/>
    </source>
</evidence>
<evidence type="ECO:0000256" key="1">
    <source>
        <dbReference type="ARBA" id="ARBA00017553"/>
    </source>
</evidence>
<evidence type="ECO:0000313" key="4">
    <source>
        <dbReference type="Proteomes" id="UP000271098"/>
    </source>
</evidence>
<dbReference type="Pfam" id="PF05667">
    <property type="entry name" value="CCDC22_CC"/>
    <property type="match status" value="1"/>
</dbReference>
<protein>
    <recommendedName>
        <fullName evidence="1">Coiled-coil domain-containing protein 22 homolog</fullName>
    </recommendedName>
</protein>
<dbReference type="GO" id="GO:0097602">
    <property type="term" value="F:cullin family protein binding"/>
    <property type="evidence" value="ECO:0007669"/>
    <property type="project" value="TreeGrafter"/>
</dbReference>
<keyword evidence="4" id="KW-1185">Reference proteome</keyword>
<dbReference type="WBParaSite" id="GPUH_0002348801-mRNA-1">
    <property type="protein sequence ID" value="GPUH_0002348801-mRNA-1"/>
    <property type="gene ID" value="GPUH_0002348801"/>
</dbReference>
<dbReference type="InterPro" id="IPR048348">
    <property type="entry name" value="CCDC22_CC"/>
</dbReference>
<dbReference type="GO" id="GO:2000060">
    <property type="term" value="P:positive regulation of ubiquitin-dependent protein catabolic process"/>
    <property type="evidence" value="ECO:0007669"/>
    <property type="project" value="TreeGrafter"/>
</dbReference>
<feature type="domain" description="CCDC22 coiled-coil" evidence="2">
    <location>
        <begin position="35"/>
        <end position="97"/>
    </location>
</feature>
<dbReference type="AlphaFoldDB" id="A0A183ER67"/>
<dbReference type="PANTHER" id="PTHR15668:SF4">
    <property type="entry name" value="COILED-COIL DOMAIN-CONTAINING PROTEIN 22"/>
    <property type="match status" value="1"/>
</dbReference>
<organism evidence="5">
    <name type="scientific">Gongylonema pulchrum</name>
    <dbReference type="NCBI Taxonomy" id="637853"/>
    <lineage>
        <taxon>Eukaryota</taxon>
        <taxon>Metazoa</taxon>
        <taxon>Ecdysozoa</taxon>
        <taxon>Nematoda</taxon>
        <taxon>Chromadorea</taxon>
        <taxon>Rhabditida</taxon>
        <taxon>Spirurina</taxon>
        <taxon>Spiruromorpha</taxon>
        <taxon>Spiruroidea</taxon>
        <taxon>Gongylonematidae</taxon>
        <taxon>Gongylonema</taxon>
    </lineage>
</organism>
<dbReference type="PANTHER" id="PTHR15668">
    <property type="entry name" value="JM1 PROTEIN"/>
    <property type="match status" value="1"/>
</dbReference>
<dbReference type="EMBL" id="UYRT01097911">
    <property type="protein sequence ID" value="VDN41505.1"/>
    <property type="molecule type" value="Genomic_DNA"/>
</dbReference>